<keyword evidence="3" id="KW-1185">Reference proteome</keyword>
<dbReference type="Proteomes" id="UP000481858">
    <property type="component" value="Unassembled WGS sequence"/>
</dbReference>
<dbReference type="OrthoDB" id="4766538at2759"/>
<feature type="region of interest" description="Disordered" evidence="1">
    <location>
        <begin position="35"/>
        <end position="54"/>
    </location>
</feature>
<protein>
    <submittedName>
        <fullName evidence="2">Uncharacterized protein</fullName>
    </submittedName>
</protein>
<name>A0A7C8ITQ9_9PEZI</name>
<feature type="region of interest" description="Disordered" evidence="1">
    <location>
        <begin position="1"/>
        <end position="24"/>
    </location>
</feature>
<sequence>MDLTPTDENVPKTSKKHKKSRPSIDVQLAQNYKHRQELPPVENGVDPELPVDEDLSPGSEYVEILLDESLRAEVEEARPPRDYVTGRIISNHGQSCLRCAEKGLRCTLGFVGKEAEPQCAACRRSKAQYCVRFQSLGGNGRGIPFNGPPWKNPNFVAGTPGNSEVAHLPREQLEDILHEFYDGKQGYVLGNYVADRDVENFVLPPFNGVDLPLVDRPKNYEAMGWRDVLPDWRNRSLRPRRTDGMLEDEHEKWKRKLSVVRERSLLPNYTIGSEAEELMRMNISRMQGVTGGEDDISFLRALRKYQPRERHLGDCV</sequence>
<accession>A0A7C8ITQ9</accession>
<comment type="caution">
    <text evidence="2">The sequence shown here is derived from an EMBL/GenBank/DDBJ whole genome shotgun (WGS) entry which is preliminary data.</text>
</comment>
<gene>
    <name evidence="2" type="ORF">GQX73_g1432</name>
</gene>
<evidence type="ECO:0000313" key="3">
    <source>
        <dbReference type="Proteomes" id="UP000481858"/>
    </source>
</evidence>
<evidence type="ECO:0000313" key="2">
    <source>
        <dbReference type="EMBL" id="KAF2972089.1"/>
    </source>
</evidence>
<reference evidence="2 3" key="1">
    <citation type="submission" date="2019-12" db="EMBL/GenBank/DDBJ databases">
        <title>Draft genome sequence of the ascomycete Xylaria multiplex DSM 110363.</title>
        <authorList>
            <person name="Buettner E."/>
            <person name="Kellner H."/>
        </authorList>
    </citation>
    <scope>NUCLEOTIDE SEQUENCE [LARGE SCALE GENOMIC DNA]</scope>
    <source>
        <strain evidence="2 3">DSM 110363</strain>
    </source>
</reference>
<evidence type="ECO:0000256" key="1">
    <source>
        <dbReference type="SAM" id="MobiDB-lite"/>
    </source>
</evidence>
<proteinExistence type="predicted"/>
<organism evidence="2 3">
    <name type="scientific">Xylaria multiplex</name>
    <dbReference type="NCBI Taxonomy" id="323545"/>
    <lineage>
        <taxon>Eukaryota</taxon>
        <taxon>Fungi</taxon>
        <taxon>Dikarya</taxon>
        <taxon>Ascomycota</taxon>
        <taxon>Pezizomycotina</taxon>
        <taxon>Sordariomycetes</taxon>
        <taxon>Xylariomycetidae</taxon>
        <taxon>Xylariales</taxon>
        <taxon>Xylariaceae</taxon>
        <taxon>Xylaria</taxon>
    </lineage>
</organism>
<dbReference type="AlphaFoldDB" id="A0A7C8ITQ9"/>
<dbReference type="EMBL" id="WUBL01000008">
    <property type="protein sequence ID" value="KAF2972089.1"/>
    <property type="molecule type" value="Genomic_DNA"/>
</dbReference>
<dbReference type="InParanoid" id="A0A7C8ITQ9"/>